<dbReference type="InterPro" id="IPR009351">
    <property type="entry name" value="AlkZ-like"/>
</dbReference>
<dbReference type="Pfam" id="PF06224">
    <property type="entry name" value="AlkZ-like"/>
    <property type="match status" value="1"/>
</dbReference>
<dbReference type="EMBL" id="JADBEB010000001">
    <property type="protein sequence ID" value="MBE1489613.1"/>
    <property type="molecule type" value="Genomic_DNA"/>
</dbReference>
<organism evidence="1 2">
    <name type="scientific">Plantactinospora soyae</name>
    <dbReference type="NCBI Taxonomy" id="1544732"/>
    <lineage>
        <taxon>Bacteria</taxon>
        <taxon>Bacillati</taxon>
        <taxon>Actinomycetota</taxon>
        <taxon>Actinomycetes</taxon>
        <taxon>Micromonosporales</taxon>
        <taxon>Micromonosporaceae</taxon>
        <taxon>Plantactinospora</taxon>
    </lineage>
</organism>
<gene>
    <name evidence="1" type="ORF">H4W31_005251</name>
</gene>
<evidence type="ECO:0000313" key="2">
    <source>
        <dbReference type="Proteomes" id="UP000649753"/>
    </source>
</evidence>
<dbReference type="Proteomes" id="UP000649753">
    <property type="component" value="Unassembled WGS sequence"/>
</dbReference>
<evidence type="ECO:0000313" key="1">
    <source>
        <dbReference type="EMBL" id="MBE1489613.1"/>
    </source>
</evidence>
<accession>A0A927R1E0</accession>
<reference evidence="1" key="1">
    <citation type="submission" date="2020-10" db="EMBL/GenBank/DDBJ databases">
        <title>Sequencing the genomes of 1000 actinobacteria strains.</title>
        <authorList>
            <person name="Klenk H.-P."/>
        </authorList>
    </citation>
    <scope>NUCLEOTIDE SEQUENCE</scope>
    <source>
        <strain evidence="1">DSM 46832</strain>
    </source>
</reference>
<keyword evidence="2" id="KW-1185">Reference proteome</keyword>
<dbReference type="AlphaFoldDB" id="A0A927R1E0"/>
<protein>
    <recommendedName>
        <fullName evidence="3">Winged helix DNA-binding domain-containing protein</fullName>
    </recommendedName>
</protein>
<comment type="caution">
    <text evidence="1">The sequence shown here is derived from an EMBL/GenBank/DDBJ whole genome shotgun (WGS) entry which is preliminary data.</text>
</comment>
<proteinExistence type="predicted"/>
<dbReference type="PANTHER" id="PTHR38479:SF2">
    <property type="entry name" value="WINGED HELIX DNA-BINDING DOMAIN-CONTAINING PROTEIN"/>
    <property type="match status" value="1"/>
</dbReference>
<evidence type="ECO:0008006" key="3">
    <source>
        <dbReference type="Google" id="ProtNLM"/>
    </source>
</evidence>
<dbReference type="RefSeq" id="WP_192769059.1">
    <property type="nucleotide sequence ID" value="NZ_JADBEB010000001.1"/>
</dbReference>
<name>A0A927R1E0_9ACTN</name>
<dbReference type="PANTHER" id="PTHR38479">
    <property type="entry name" value="LMO0824 PROTEIN"/>
    <property type="match status" value="1"/>
</dbReference>
<sequence length="371" mass="40576">MGARRQRSVASTDVLCRRALNRATLHRQLLLRRGGAGGVEVVERIGGLNAQQPNDPYLALHSRLAGFTLAELTAAIEDRRLVRSCLMRATQHLASATDFRWLRPVLDPLLTRVQRNVFGRRTAGVDLTELVADTRAILAGRTLTRPELGRILAQRRPGADASALAWSAQYLLPLLHPAPSGTWDTLGSTPVALAEEQLGPLEAPDPRRLVSWYLAAFGPATTADIRAWSGVSGLPDIVAEMSGELRAFRDESGRPVYDLPDACRPDPDTPAPVRLLAGFDNLLLAHADRTRIMTNETRRRVCVDDLIKPTVLIDGTVSGTWHLDRRAGLVTVQPFTRLRADHTDAVTAEGHRVLRLAAPDQAPHDVRIAPA</sequence>